<evidence type="ECO:0000313" key="1">
    <source>
        <dbReference type="EMBL" id="BAC97489.1"/>
    </source>
</evidence>
<organism evidence="1 2">
    <name type="scientific">Vibrio vulnificus (strain YJ016)</name>
    <dbReference type="NCBI Taxonomy" id="196600"/>
    <lineage>
        <taxon>Bacteria</taxon>
        <taxon>Pseudomonadati</taxon>
        <taxon>Pseudomonadota</taxon>
        <taxon>Gammaproteobacteria</taxon>
        <taxon>Vibrionales</taxon>
        <taxon>Vibrionaceae</taxon>
        <taxon>Vibrio</taxon>
    </lineage>
</organism>
<accession>Q7MCC4</accession>
<gene>
    <name evidence="1" type="ordered locus">VVA1462</name>
</gene>
<dbReference type="Proteomes" id="UP000002675">
    <property type="component" value="Chromosome II"/>
</dbReference>
<reference evidence="1 2" key="1">
    <citation type="journal article" date="2003" name="Genome Res.">
        <title>Comparative genome analysis of Vibrio vulnificus, a marine pathogen.</title>
        <authorList>
            <person name="Chen C.Y."/>
            <person name="Wu K.M."/>
            <person name="Chang Y.C."/>
            <person name="Chang C.H."/>
            <person name="Tsai H.C."/>
            <person name="Liao T.L."/>
            <person name="Liu Y.M."/>
            <person name="Chen H.J."/>
            <person name="Shen A.B."/>
            <person name="Li J.C."/>
            <person name="Su T.L."/>
            <person name="Shao C.P."/>
            <person name="Lee C.T."/>
            <person name="Hor L.I."/>
            <person name="Tsai S.F."/>
        </authorList>
    </citation>
    <scope>NUCLEOTIDE SEQUENCE [LARGE SCALE GENOMIC DNA]</scope>
    <source>
        <strain evidence="1 2">YJ016</strain>
    </source>
</reference>
<proteinExistence type="predicted"/>
<dbReference type="EMBL" id="BA000038">
    <property type="protein sequence ID" value="BAC97489.1"/>
    <property type="molecule type" value="Genomic_DNA"/>
</dbReference>
<evidence type="ECO:0000313" key="2">
    <source>
        <dbReference type="Proteomes" id="UP000002675"/>
    </source>
</evidence>
<dbReference type="KEGG" id="vvy:VVA1462"/>
<dbReference type="AlphaFoldDB" id="Q7MCC4"/>
<name>Q7MCC4_VIBVY</name>
<dbReference type="HOGENOM" id="CLU_3159300_0_0_6"/>
<protein>
    <submittedName>
        <fullName evidence="1">Uncharacterized protein</fullName>
    </submittedName>
</protein>
<sequence length="48" mass="5782">MLNQTNHYGNIVWYRMFCIEKLTGVGKKALLRVFRQLCFHNVPVTFFF</sequence>